<dbReference type="EMBL" id="JACAZF010000007">
    <property type="protein sequence ID" value="KAF7299385.1"/>
    <property type="molecule type" value="Genomic_DNA"/>
</dbReference>
<organism evidence="1 2">
    <name type="scientific">Mycena indigotica</name>
    <dbReference type="NCBI Taxonomy" id="2126181"/>
    <lineage>
        <taxon>Eukaryota</taxon>
        <taxon>Fungi</taxon>
        <taxon>Dikarya</taxon>
        <taxon>Basidiomycota</taxon>
        <taxon>Agaricomycotina</taxon>
        <taxon>Agaricomycetes</taxon>
        <taxon>Agaricomycetidae</taxon>
        <taxon>Agaricales</taxon>
        <taxon>Marasmiineae</taxon>
        <taxon>Mycenaceae</taxon>
        <taxon>Mycena</taxon>
    </lineage>
</organism>
<proteinExistence type="predicted"/>
<reference evidence="1" key="1">
    <citation type="submission" date="2020-05" db="EMBL/GenBank/DDBJ databases">
        <title>Mycena genomes resolve the evolution of fungal bioluminescence.</title>
        <authorList>
            <person name="Tsai I.J."/>
        </authorList>
    </citation>
    <scope>NUCLEOTIDE SEQUENCE</scope>
    <source>
        <strain evidence="1">171206Taipei</strain>
    </source>
</reference>
<dbReference type="Proteomes" id="UP000636479">
    <property type="component" value="Unassembled WGS sequence"/>
</dbReference>
<gene>
    <name evidence="1" type="ORF">MIND_00887800</name>
</gene>
<dbReference type="OrthoDB" id="2891740at2759"/>
<protein>
    <submittedName>
        <fullName evidence="1">Uncharacterized protein</fullName>
    </submittedName>
</protein>
<accession>A0A8H6SII2</accession>
<name>A0A8H6SII2_9AGAR</name>
<comment type="caution">
    <text evidence="1">The sequence shown here is derived from an EMBL/GenBank/DDBJ whole genome shotgun (WGS) entry which is preliminary data.</text>
</comment>
<dbReference type="RefSeq" id="XP_037218773.1">
    <property type="nucleotide sequence ID" value="XM_037365531.1"/>
</dbReference>
<sequence length="201" mass="22492">MAEDHTPLYKTIAEQVAAYIDLAVTAPPVEPWRPPFTGEEDELPMEVLYDYDEVFPLPAGLDALLGTVAISDGHRQTFQQVLSDLLHLPLNGGVEYHIKELRLAYRSRKNRSLFTWDIARPTRLVANYNLLGRAEGILKDRAHPPYPLTVQDVPFLQPPVPGSNKEKPLPSYVGAHVHARLVQAKSDLDIHAPNHDLEILG</sequence>
<evidence type="ECO:0000313" key="2">
    <source>
        <dbReference type="Proteomes" id="UP000636479"/>
    </source>
</evidence>
<evidence type="ECO:0000313" key="1">
    <source>
        <dbReference type="EMBL" id="KAF7299385.1"/>
    </source>
</evidence>
<dbReference type="GeneID" id="59348047"/>
<keyword evidence="2" id="KW-1185">Reference proteome</keyword>
<dbReference type="AlphaFoldDB" id="A0A8H6SII2"/>